<dbReference type="Proteomes" id="UP000838412">
    <property type="component" value="Chromosome 1"/>
</dbReference>
<proteinExistence type="inferred from homology"/>
<keyword evidence="2 4" id="KW-0808">Transferase</keyword>
<feature type="binding site" evidence="4">
    <location>
        <position position="164"/>
    </location>
    <ligand>
        <name>S-adenosyl-L-methionine</name>
        <dbReference type="ChEBI" id="CHEBI:59789"/>
    </ligand>
</feature>
<dbReference type="EMBL" id="OV696686">
    <property type="protein sequence ID" value="CAH1229619.1"/>
    <property type="molecule type" value="Genomic_DNA"/>
</dbReference>
<feature type="region of interest" description="Disordered" evidence="5">
    <location>
        <begin position="1"/>
        <end position="50"/>
    </location>
</feature>
<comment type="function">
    <text evidence="4">S-adenosyl-L-methionine-binding protein that acts as an inhibitor of mTORC1 signaling. Acts as a sensor of S-adenosyl-L-methionine to signal methionine sufficiency to mTORC1. Probably also acts as a S-adenosyl-L-methionine-dependent methyltransferase.</text>
</comment>
<dbReference type="Pfam" id="PF11968">
    <property type="entry name" value="Bmt2"/>
    <property type="match status" value="1"/>
</dbReference>
<sequence length="297" mass="33602">MVSSRFNMAAPLSNFSPQTGEACQRKTGSFKAAPKDHKKKKKQKPKPITEVRVDRSVISKLHVLNKELDAVRSDQSLSRGTKQARVSQLETEIQKIGGLDAYQAASKRGACCHGNTTTSNWVIKQLKKFKVKPATEEKKLRLLDVGALDNHYQRNSWLDCTAIDLNPQTDSVIKADFFDFQVVEGCEYDIVVLSLVINFVGDPKKRGDMLRHCCQLTKENGHLFVVLPLPCLSNSRYLTHKLFCDMLDSLGFQKLCSHDSKRLSFFMFQRIGKRKSKSFPKQVVRKGPSHNNFSIIV</sequence>
<dbReference type="HAMAP" id="MF_03044">
    <property type="entry name" value="BMT2"/>
    <property type="match status" value="1"/>
</dbReference>
<protein>
    <recommendedName>
        <fullName evidence="4">S-adenosylmethionine sensor upstream of mTORC1</fullName>
    </recommendedName>
    <alternativeName>
        <fullName evidence="4">Probable methyltransferase BMT2 homolog</fullName>
        <ecNumber evidence="4">2.1.1.-</ecNumber>
    </alternativeName>
</protein>
<dbReference type="GO" id="GO:0016433">
    <property type="term" value="F:rRNA (adenine) methyltransferase activity"/>
    <property type="evidence" value="ECO:0007669"/>
    <property type="project" value="TreeGrafter"/>
</dbReference>
<dbReference type="PANTHER" id="PTHR21008:SF1">
    <property type="entry name" value="25S RRNA (ADENINE(2142)-N(1))-METHYLTRANSFERASE"/>
    <property type="match status" value="1"/>
</dbReference>
<dbReference type="PANTHER" id="PTHR21008">
    <property type="entry name" value="S-ADENOSYLMETHIONINE SENSOR UPSTREAM OF MTORC1-RELATED"/>
    <property type="match status" value="1"/>
</dbReference>
<dbReference type="AlphaFoldDB" id="A0A8J9VKQ4"/>
<keyword evidence="1 4" id="KW-0489">Methyltransferase</keyword>
<evidence type="ECO:0000256" key="5">
    <source>
        <dbReference type="SAM" id="MobiDB-lite"/>
    </source>
</evidence>
<accession>A0A8J9VKQ4</accession>
<gene>
    <name evidence="6" type="primary">Hypp244</name>
    <name evidence="6" type="ORF">BLAG_LOCUS869</name>
</gene>
<evidence type="ECO:0000256" key="2">
    <source>
        <dbReference type="ARBA" id="ARBA00022679"/>
    </source>
</evidence>
<feature type="compositionally biased region" description="Basic residues" evidence="5">
    <location>
        <begin position="36"/>
        <end position="45"/>
    </location>
</feature>
<keyword evidence="3 4" id="KW-0949">S-adenosyl-L-methionine</keyword>
<evidence type="ECO:0000256" key="4">
    <source>
        <dbReference type="HAMAP-Rule" id="MF_03044"/>
    </source>
</evidence>
<dbReference type="Gene3D" id="3.40.50.150">
    <property type="entry name" value="Vaccinia Virus protein VP39"/>
    <property type="match status" value="1"/>
</dbReference>
<reference evidence="6" key="1">
    <citation type="submission" date="2022-01" db="EMBL/GenBank/DDBJ databases">
        <authorList>
            <person name="Braso-Vives M."/>
        </authorList>
    </citation>
    <scope>NUCLEOTIDE SEQUENCE</scope>
</reference>
<dbReference type="InterPro" id="IPR029063">
    <property type="entry name" value="SAM-dependent_MTases_sf"/>
</dbReference>
<comment type="similarity">
    <text evidence="4">Belongs to the BMT2 family.</text>
</comment>
<evidence type="ECO:0000313" key="7">
    <source>
        <dbReference type="Proteomes" id="UP000838412"/>
    </source>
</evidence>
<organism evidence="6 7">
    <name type="scientific">Branchiostoma lanceolatum</name>
    <name type="common">Common lancelet</name>
    <name type="synonym">Amphioxus lanceolatum</name>
    <dbReference type="NCBI Taxonomy" id="7740"/>
    <lineage>
        <taxon>Eukaryota</taxon>
        <taxon>Metazoa</taxon>
        <taxon>Chordata</taxon>
        <taxon>Cephalochordata</taxon>
        <taxon>Leptocardii</taxon>
        <taxon>Amphioxiformes</taxon>
        <taxon>Branchiostomatidae</taxon>
        <taxon>Branchiostoma</taxon>
    </lineage>
</organism>
<keyword evidence="7" id="KW-1185">Reference proteome</keyword>
<name>A0A8J9VKQ4_BRALA</name>
<evidence type="ECO:0000256" key="1">
    <source>
        <dbReference type="ARBA" id="ARBA00022603"/>
    </source>
</evidence>
<dbReference type="OrthoDB" id="5954793at2759"/>
<feature type="binding site" evidence="4">
    <location>
        <position position="146"/>
    </location>
    <ligand>
        <name>S-adenosyl-L-methionine</name>
        <dbReference type="ChEBI" id="CHEBI:59789"/>
    </ligand>
</feature>
<dbReference type="EC" id="2.1.1.-" evidence="4"/>
<evidence type="ECO:0000256" key="3">
    <source>
        <dbReference type="ARBA" id="ARBA00022691"/>
    </source>
</evidence>
<dbReference type="GO" id="GO:0005730">
    <property type="term" value="C:nucleolus"/>
    <property type="evidence" value="ECO:0007669"/>
    <property type="project" value="TreeGrafter"/>
</dbReference>
<dbReference type="SUPFAM" id="SSF53335">
    <property type="entry name" value="S-adenosyl-L-methionine-dependent methyltransferases"/>
    <property type="match status" value="1"/>
</dbReference>
<dbReference type="InterPro" id="IPR021867">
    <property type="entry name" value="Bmt2/SAMTOR"/>
</dbReference>
<evidence type="ECO:0000313" key="6">
    <source>
        <dbReference type="EMBL" id="CAH1229619.1"/>
    </source>
</evidence>